<evidence type="ECO:0000256" key="8">
    <source>
        <dbReference type="ARBA" id="ARBA00023284"/>
    </source>
</evidence>
<dbReference type="GO" id="GO:0003756">
    <property type="term" value="F:protein disulfide isomerase activity"/>
    <property type="evidence" value="ECO:0007669"/>
    <property type="project" value="UniProtKB-EC"/>
</dbReference>
<keyword evidence="7" id="KW-0413">Isomerase</keyword>
<dbReference type="Gene3D" id="1.20.1150.12">
    <property type="entry name" value="Endoplasmic reticulum resident protein 29, C-terminal domain"/>
    <property type="match status" value="1"/>
</dbReference>
<dbReference type="SUPFAM" id="SSF52833">
    <property type="entry name" value="Thioredoxin-like"/>
    <property type="match status" value="2"/>
</dbReference>
<evidence type="ECO:0000313" key="12">
    <source>
        <dbReference type="EMBL" id="KAK0614131.1"/>
    </source>
</evidence>
<dbReference type="InterPro" id="IPR036356">
    <property type="entry name" value="ERp29_C_sf"/>
</dbReference>
<keyword evidence="6" id="KW-1015">Disulfide bond</keyword>
<feature type="domain" description="Thioredoxin" evidence="11">
    <location>
        <begin position="130"/>
        <end position="249"/>
    </location>
</feature>
<dbReference type="InterPro" id="IPR017937">
    <property type="entry name" value="Thioredoxin_CS"/>
</dbReference>
<dbReference type="Pfam" id="PF07749">
    <property type="entry name" value="ERp29"/>
    <property type="match status" value="1"/>
</dbReference>
<evidence type="ECO:0000259" key="11">
    <source>
        <dbReference type="PROSITE" id="PS51352"/>
    </source>
</evidence>
<dbReference type="Proteomes" id="UP001175000">
    <property type="component" value="Unassembled WGS sequence"/>
</dbReference>
<dbReference type="EC" id="5.3.4.1" evidence="3"/>
<evidence type="ECO:0000313" key="13">
    <source>
        <dbReference type="Proteomes" id="UP001175000"/>
    </source>
</evidence>
<evidence type="ECO:0000256" key="10">
    <source>
        <dbReference type="SAM" id="SignalP"/>
    </source>
</evidence>
<dbReference type="InterPro" id="IPR011679">
    <property type="entry name" value="ERp29_C"/>
</dbReference>
<reference evidence="12" key="1">
    <citation type="submission" date="2023-06" db="EMBL/GenBank/DDBJ databases">
        <title>Genome-scale phylogeny and comparative genomics of the fungal order Sordariales.</title>
        <authorList>
            <consortium name="Lawrence Berkeley National Laboratory"/>
            <person name="Hensen N."/>
            <person name="Bonometti L."/>
            <person name="Westerberg I."/>
            <person name="Brannstrom I.O."/>
            <person name="Guillou S."/>
            <person name="Cros-Aarteil S."/>
            <person name="Calhoun S."/>
            <person name="Haridas S."/>
            <person name="Kuo A."/>
            <person name="Mondo S."/>
            <person name="Pangilinan J."/>
            <person name="Riley R."/>
            <person name="Labutti K."/>
            <person name="Andreopoulos B."/>
            <person name="Lipzen A."/>
            <person name="Chen C."/>
            <person name="Yanf M."/>
            <person name="Daum C."/>
            <person name="Ng V."/>
            <person name="Clum A."/>
            <person name="Steindorff A."/>
            <person name="Ohm R."/>
            <person name="Martin F."/>
            <person name="Silar P."/>
            <person name="Natvig D."/>
            <person name="Lalanne C."/>
            <person name="Gautier V."/>
            <person name="Ament-Velasquez S.L."/>
            <person name="Kruys A."/>
            <person name="Hutchinson M.I."/>
            <person name="Powell A.J."/>
            <person name="Barry K."/>
            <person name="Miller A.N."/>
            <person name="Grigoriev I.V."/>
            <person name="Debuchy R."/>
            <person name="Gladieux P."/>
            <person name="Thoren M.H."/>
            <person name="Johannesson H."/>
        </authorList>
    </citation>
    <scope>NUCLEOTIDE SEQUENCE</scope>
    <source>
        <strain evidence="12">CBS 606.72</strain>
    </source>
</reference>
<dbReference type="CDD" id="cd02998">
    <property type="entry name" value="PDI_a_ERp38"/>
    <property type="match status" value="2"/>
</dbReference>
<evidence type="ECO:0000256" key="4">
    <source>
        <dbReference type="ARBA" id="ARBA00022729"/>
    </source>
</evidence>
<dbReference type="PANTHER" id="PTHR45672:SF11">
    <property type="entry name" value="PROTEIN DISULFIDE-ISOMERASE C17H9.14C"/>
    <property type="match status" value="1"/>
</dbReference>
<dbReference type="CDD" id="cd00238">
    <property type="entry name" value="ERp29c"/>
    <property type="match status" value="1"/>
</dbReference>
<dbReference type="PRINTS" id="PR00421">
    <property type="entry name" value="THIOREDOXIN"/>
</dbReference>
<dbReference type="InterPro" id="IPR013766">
    <property type="entry name" value="Thioredoxin_domain"/>
</dbReference>
<evidence type="ECO:0000256" key="7">
    <source>
        <dbReference type="ARBA" id="ARBA00023235"/>
    </source>
</evidence>
<feature type="chain" id="PRO_5041313266" description="protein disulfide-isomerase" evidence="10">
    <location>
        <begin position="18"/>
        <end position="361"/>
    </location>
</feature>
<feature type="signal peptide" evidence="10">
    <location>
        <begin position="1"/>
        <end position="17"/>
    </location>
</feature>
<gene>
    <name evidence="12" type="ORF">B0T14DRAFT_570104</name>
</gene>
<dbReference type="InterPro" id="IPR036249">
    <property type="entry name" value="Thioredoxin-like_sf"/>
</dbReference>
<evidence type="ECO:0000256" key="2">
    <source>
        <dbReference type="ARBA" id="ARBA00006347"/>
    </source>
</evidence>
<sequence length="361" mass="39015">MLLKSFVAASLTAIAAAGSAVLDLTPANFDDVVLKSGKPTLVEFFAPWCGHCKNLAPVWEELATSFEHAKDKVQIAKVDADAEKSLGKRFGIQGFPTLKWFDGKSDTPTDYSGGRDLDALSDFITDKTGVRTKKKAQQPTSVKILTDGTFKKTIGDKHVLVAFTAPWCGHCKNLAPVWEDLATTYANEEDVVIAKVDAEHEGSKATAQAYGVTSYPTIKYFPKGSKEPENYDGGRSEENFVEYLNIKAKTHRVAGGSLDDEAGLVEVLDDIVAKYVAGTSLADAAAEAKKAAAGLKDKFASYYVRVFDKLSKNEGYVAKELARLEGIVAKGGLISTKLDELTSKVNILNKFAEKVDGKDEL</sequence>
<keyword evidence="13" id="KW-1185">Reference proteome</keyword>
<feature type="domain" description="Thioredoxin" evidence="11">
    <location>
        <begin position="2"/>
        <end position="129"/>
    </location>
</feature>
<evidence type="ECO:0000256" key="9">
    <source>
        <dbReference type="RuleBase" id="RU004208"/>
    </source>
</evidence>
<dbReference type="NCBIfam" id="TIGR01126">
    <property type="entry name" value="pdi_dom"/>
    <property type="match status" value="2"/>
</dbReference>
<keyword evidence="8" id="KW-0676">Redox-active center</keyword>
<evidence type="ECO:0000256" key="6">
    <source>
        <dbReference type="ARBA" id="ARBA00023157"/>
    </source>
</evidence>
<dbReference type="PROSITE" id="PS51352">
    <property type="entry name" value="THIOREDOXIN_2"/>
    <property type="match status" value="2"/>
</dbReference>
<dbReference type="InterPro" id="IPR005788">
    <property type="entry name" value="PDI_thioredoxin-like_dom"/>
</dbReference>
<keyword evidence="5" id="KW-0677">Repeat</keyword>
<evidence type="ECO:0000256" key="5">
    <source>
        <dbReference type="ARBA" id="ARBA00022737"/>
    </source>
</evidence>
<comment type="similarity">
    <text evidence="2 9">Belongs to the protein disulfide isomerase family.</text>
</comment>
<dbReference type="PROSITE" id="PS00194">
    <property type="entry name" value="THIOREDOXIN_1"/>
    <property type="match status" value="2"/>
</dbReference>
<dbReference type="SUPFAM" id="SSF47933">
    <property type="entry name" value="ERP29 C domain-like"/>
    <property type="match status" value="1"/>
</dbReference>
<organism evidence="12 13">
    <name type="scientific">Immersiella caudata</name>
    <dbReference type="NCBI Taxonomy" id="314043"/>
    <lineage>
        <taxon>Eukaryota</taxon>
        <taxon>Fungi</taxon>
        <taxon>Dikarya</taxon>
        <taxon>Ascomycota</taxon>
        <taxon>Pezizomycotina</taxon>
        <taxon>Sordariomycetes</taxon>
        <taxon>Sordariomycetidae</taxon>
        <taxon>Sordariales</taxon>
        <taxon>Lasiosphaeriaceae</taxon>
        <taxon>Immersiella</taxon>
    </lineage>
</organism>
<dbReference type="EMBL" id="JAULSU010000006">
    <property type="protein sequence ID" value="KAK0614131.1"/>
    <property type="molecule type" value="Genomic_DNA"/>
</dbReference>
<name>A0AA39WEY0_9PEZI</name>
<evidence type="ECO:0000256" key="1">
    <source>
        <dbReference type="ARBA" id="ARBA00001182"/>
    </source>
</evidence>
<dbReference type="PANTHER" id="PTHR45672">
    <property type="entry name" value="PROTEIN DISULFIDE-ISOMERASE C17H9.14C-RELATED"/>
    <property type="match status" value="1"/>
</dbReference>
<dbReference type="GO" id="GO:0005783">
    <property type="term" value="C:endoplasmic reticulum"/>
    <property type="evidence" value="ECO:0007669"/>
    <property type="project" value="InterPro"/>
</dbReference>
<accession>A0AA39WEY0</accession>
<comment type="catalytic activity">
    <reaction evidence="1">
        <text>Catalyzes the rearrangement of -S-S- bonds in proteins.</text>
        <dbReference type="EC" id="5.3.4.1"/>
    </reaction>
</comment>
<dbReference type="GO" id="GO:0006457">
    <property type="term" value="P:protein folding"/>
    <property type="evidence" value="ECO:0007669"/>
    <property type="project" value="TreeGrafter"/>
</dbReference>
<comment type="caution">
    <text evidence="12">The sequence shown here is derived from an EMBL/GenBank/DDBJ whole genome shotgun (WGS) entry which is preliminary data.</text>
</comment>
<dbReference type="FunFam" id="3.40.30.10:FF:000032">
    <property type="entry name" value="Protein disulfide-isomerase A6 homolog"/>
    <property type="match status" value="1"/>
</dbReference>
<evidence type="ECO:0000256" key="3">
    <source>
        <dbReference type="ARBA" id="ARBA00012723"/>
    </source>
</evidence>
<dbReference type="InterPro" id="IPR051063">
    <property type="entry name" value="PDI"/>
</dbReference>
<keyword evidence="4 10" id="KW-0732">Signal</keyword>
<dbReference type="Pfam" id="PF00085">
    <property type="entry name" value="Thioredoxin"/>
    <property type="match status" value="2"/>
</dbReference>
<dbReference type="Gene3D" id="3.40.30.10">
    <property type="entry name" value="Glutaredoxin"/>
    <property type="match status" value="2"/>
</dbReference>
<dbReference type="AlphaFoldDB" id="A0AA39WEY0"/>
<proteinExistence type="inferred from homology"/>
<protein>
    <recommendedName>
        <fullName evidence="3">protein disulfide-isomerase</fullName>
        <ecNumber evidence="3">5.3.4.1</ecNumber>
    </recommendedName>
</protein>